<name>A0A151MAB4_ALLMI</name>
<gene>
    <name evidence="1" type="ORF">Y1Q_0001666</name>
</gene>
<comment type="caution">
    <text evidence="1">The sequence shown here is derived from an EMBL/GenBank/DDBJ whole genome shotgun (WGS) entry which is preliminary data.</text>
</comment>
<dbReference type="AlphaFoldDB" id="A0A151MAB4"/>
<evidence type="ECO:0000313" key="1">
    <source>
        <dbReference type="EMBL" id="KYO21466.1"/>
    </source>
</evidence>
<evidence type="ECO:0000313" key="2">
    <source>
        <dbReference type="Proteomes" id="UP000050525"/>
    </source>
</evidence>
<protein>
    <submittedName>
        <fullName evidence="1">Uncharacterized protein</fullName>
    </submittedName>
</protein>
<sequence>MGASSGSLHRECVLLGLIIDPIQRLKLIYSLCSGRIPHNTGQCFGLLDLSLPLARALYCQKPPNTVCFRTNHFQTRGQSGSAHLPNLVA</sequence>
<reference evidence="1 2" key="1">
    <citation type="journal article" date="2012" name="Genome Biol.">
        <title>Sequencing three crocodilian genomes to illuminate the evolution of archosaurs and amniotes.</title>
        <authorList>
            <person name="St John J.A."/>
            <person name="Braun E.L."/>
            <person name="Isberg S.R."/>
            <person name="Miles L.G."/>
            <person name="Chong A.Y."/>
            <person name="Gongora J."/>
            <person name="Dalzell P."/>
            <person name="Moran C."/>
            <person name="Bed'hom B."/>
            <person name="Abzhanov A."/>
            <person name="Burgess S.C."/>
            <person name="Cooksey A.M."/>
            <person name="Castoe T.A."/>
            <person name="Crawford N.G."/>
            <person name="Densmore L.D."/>
            <person name="Drew J.C."/>
            <person name="Edwards S.V."/>
            <person name="Faircloth B.C."/>
            <person name="Fujita M.K."/>
            <person name="Greenwold M.J."/>
            <person name="Hoffmann F.G."/>
            <person name="Howard J.M."/>
            <person name="Iguchi T."/>
            <person name="Janes D.E."/>
            <person name="Khan S.Y."/>
            <person name="Kohno S."/>
            <person name="de Koning A.J."/>
            <person name="Lance S.L."/>
            <person name="McCarthy F.M."/>
            <person name="McCormack J.E."/>
            <person name="Merchant M.E."/>
            <person name="Peterson D.G."/>
            <person name="Pollock D.D."/>
            <person name="Pourmand N."/>
            <person name="Raney B.J."/>
            <person name="Roessler K.A."/>
            <person name="Sanford J.R."/>
            <person name="Sawyer R.H."/>
            <person name="Schmidt C.J."/>
            <person name="Triplett E.W."/>
            <person name="Tuberville T.D."/>
            <person name="Venegas-Anaya M."/>
            <person name="Howard J.T."/>
            <person name="Jarvis E.D."/>
            <person name="Guillette L.J.Jr."/>
            <person name="Glenn T.C."/>
            <person name="Green R.E."/>
            <person name="Ray D.A."/>
        </authorList>
    </citation>
    <scope>NUCLEOTIDE SEQUENCE [LARGE SCALE GENOMIC DNA]</scope>
    <source>
        <strain evidence="1">KSC_2009_1</strain>
    </source>
</reference>
<dbReference type="Proteomes" id="UP000050525">
    <property type="component" value="Unassembled WGS sequence"/>
</dbReference>
<dbReference type="EMBL" id="AKHW03006295">
    <property type="protein sequence ID" value="KYO21466.1"/>
    <property type="molecule type" value="Genomic_DNA"/>
</dbReference>
<accession>A0A151MAB4</accession>
<proteinExistence type="predicted"/>
<organism evidence="1 2">
    <name type="scientific">Alligator mississippiensis</name>
    <name type="common">American alligator</name>
    <dbReference type="NCBI Taxonomy" id="8496"/>
    <lineage>
        <taxon>Eukaryota</taxon>
        <taxon>Metazoa</taxon>
        <taxon>Chordata</taxon>
        <taxon>Craniata</taxon>
        <taxon>Vertebrata</taxon>
        <taxon>Euteleostomi</taxon>
        <taxon>Archelosauria</taxon>
        <taxon>Archosauria</taxon>
        <taxon>Crocodylia</taxon>
        <taxon>Alligatoridae</taxon>
        <taxon>Alligatorinae</taxon>
        <taxon>Alligator</taxon>
    </lineage>
</organism>
<keyword evidence="2" id="KW-1185">Reference proteome</keyword>